<keyword evidence="5" id="KW-0004">4Fe-4S</keyword>
<dbReference type="InterPro" id="IPR013785">
    <property type="entry name" value="Aldolase_TIM"/>
</dbReference>
<dbReference type="SFLD" id="SFLDS00029">
    <property type="entry name" value="Radical_SAM"/>
    <property type="match status" value="1"/>
</dbReference>
<evidence type="ECO:0000313" key="16">
    <source>
        <dbReference type="Proteomes" id="UP001642464"/>
    </source>
</evidence>
<dbReference type="EC" id="2.8.1.6" evidence="4"/>
<evidence type="ECO:0000313" key="15">
    <source>
        <dbReference type="EMBL" id="CAK9077855.1"/>
    </source>
</evidence>
<keyword evidence="6" id="KW-0808">Transferase</keyword>
<dbReference type="EMBL" id="CAXAMM010037891">
    <property type="protein sequence ID" value="CAK9077855.1"/>
    <property type="molecule type" value="Genomic_DNA"/>
</dbReference>
<dbReference type="SMART" id="SM00729">
    <property type="entry name" value="Elp3"/>
    <property type="match status" value="1"/>
</dbReference>
<organism evidence="15 16">
    <name type="scientific">Durusdinium trenchii</name>
    <dbReference type="NCBI Taxonomy" id="1381693"/>
    <lineage>
        <taxon>Eukaryota</taxon>
        <taxon>Sar</taxon>
        <taxon>Alveolata</taxon>
        <taxon>Dinophyceae</taxon>
        <taxon>Suessiales</taxon>
        <taxon>Symbiodiniaceae</taxon>
        <taxon>Durusdinium</taxon>
    </lineage>
</organism>
<protein>
    <recommendedName>
        <fullName evidence="4">biotin synthase</fullName>
        <ecNumber evidence="4">2.8.1.6</ecNumber>
    </recommendedName>
</protein>
<dbReference type="InterPro" id="IPR015421">
    <property type="entry name" value="PyrdxlP-dep_Trfase_major"/>
</dbReference>
<dbReference type="PANTHER" id="PTHR22976:SF2">
    <property type="entry name" value="BIOTIN SYNTHASE, MITOCHONDRIAL"/>
    <property type="match status" value="1"/>
</dbReference>
<dbReference type="PROSITE" id="PS51918">
    <property type="entry name" value="RADICAL_SAM"/>
    <property type="match status" value="1"/>
</dbReference>
<evidence type="ECO:0000256" key="11">
    <source>
        <dbReference type="ARBA" id="ARBA00023004"/>
    </source>
</evidence>
<evidence type="ECO:0000256" key="4">
    <source>
        <dbReference type="ARBA" id="ARBA00012236"/>
    </source>
</evidence>
<dbReference type="InterPro" id="IPR006638">
    <property type="entry name" value="Elp3/MiaA/NifB-like_rSAM"/>
</dbReference>
<keyword evidence="12" id="KW-0411">Iron-sulfur</keyword>
<sequence>MNVHVVQNPAPAADGIRHDWTRAEAQAIHDLPFNDLLFRAAAVQRRHFDPNRIQMARLLSIKTGGCAEDCGYCSQSAHHAAGTGLKASKLMEVERVLAEARKAKEQGATRYCMGAAWRSPKNRDMAAVVAMVEGVKAMGLETCMTLGMLSDDDVVKLKDAGLDYYNHNIDTSERYYSSIIKTRTFADRLDTLARVREAGMKVCSGGIIGLGETIEDRIDMLVTLANLEEHPESVPINMLIAIAGTPLENEKKVDPIAFVRVIALARIMMPTSYVRLSAGRTEMSDEMQALCFFAGANSIFCGETLLTADNPGEDKDQVLFKKLGLEPEVLEGSAEPATGDDAGTTFSRDGIMHDSHERALKALERRGRLRSLASRSGLDFSSNDYLGLATSPELSEAVARALDRGVAIGAGGSRLLRGNDPEHEALEAEAASFFGAESCLYFGGGFLANYALFSTLPQRGDLVVHDDLIHASVHDGVRAGKAAAQSAAHNDPQAFDDAIKAWRTQGGTGRPWIAVESLYSMDGDRAPLDDLAAVARRHDGYLVIDEAHATGVLGPDGRGLGHALEGAPDVISLHTCGKALGVSGALLLVPRTLRDYLVNRARPFVYATAPSPLMAAAVRAALGIVASEEGNRRRDRLAGLVAFAGRAIERQLEIAPSGSHIQPVVLKSDDRAVRVAKILVDQGFDIRAVRPPTVPEGTARLRLTLTLNTGEEATARLIDGLARALQEVPA</sequence>
<evidence type="ECO:0000259" key="14">
    <source>
        <dbReference type="PROSITE" id="PS51918"/>
    </source>
</evidence>
<feature type="domain" description="Radical SAM core" evidence="14">
    <location>
        <begin position="51"/>
        <end position="280"/>
    </location>
</feature>
<comment type="cofactor">
    <cofactor evidence="1">
        <name>[4Fe-4S] cluster</name>
        <dbReference type="ChEBI" id="CHEBI:49883"/>
    </cofactor>
</comment>
<dbReference type="InterPro" id="IPR015424">
    <property type="entry name" value="PyrdxlP-dep_Trfase"/>
</dbReference>
<dbReference type="Gene3D" id="3.40.640.10">
    <property type="entry name" value="Type I PLP-dependent aspartate aminotransferase-like (Major domain)"/>
    <property type="match status" value="1"/>
</dbReference>
<dbReference type="SMART" id="SM00876">
    <property type="entry name" value="BATS"/>
    <property type="match status" value="1"/>
</dbReference>
<evidence type="ECO:0000256" key="10">
    <source>
        <dbReference type="ARBA" id="ARBA00022756"/>
    </source>
</evidence>
<comment type="caution">
    <text evidence="15">The sequence shown here is derived from an EMBL/GenBank/DDBJ whole genome shotgun (WGS) entry which is preliminary data.</text>
</comment>
<evidence type="ECO:0000256" key="9">
    <source>
        <dbReference type="ARBA" id="ARBA00022723"/>
    </source>
</evidence>
<dbReference type="Gene3D" id="3.90.1150.10">
    <property type="entry name" value="Aspartate Aminotransferase, domain 1"/>
    <property type="match status" value="1"/>
</dbReference>
<dbReference type="SUPFAM" id="SSF53383">
    <property type="entry name" value="PLP-dependent transferases"/>
    <property type="match status" value="1"/>
</dbReference>
<keyword evidence="10" id="KW-0093">Biotin biosynthesis</keyword>
<dbReference type="Pfam" id="PF00155">
    <property type="entry name" value="Aminotran_1_2"/>
    <property type="match status" value="1"/>
</dbReference>
<accession>A0ABP0PT05</accession>
<dbReference type="Gene3D" id="3.20.20.70">
    <property type="entry name" value="Aldolase class I"/>
    <property type="match status" value="1"/>
</dbReference>
<evidence type="ECO:0000256" key="2">
    <source>
        <dbReference type="ARBA" id="ARBA00004942"/>
    </source>
</evidence>
<name>A0ABP0PT05_9DINO</name>
<dbReference type="HAMAP" id="MF_01694">
    <property type="entry name" value="BioB"/>
    <property type="match status" value="1"/>
</dbReference>
<dbReference type="InterPro" id="IPR024177">
    <property type="entry name" value="Biotin_synthase"/>
</dbReference>
<comment type="cofactor">
    <cofactor evidence="13">
        <name>[2Fe-2S] cluster</name>
        <dbReference type="ChEBI" id="CHEBI:190135"/>
    </cofactor>
</comment>
<dbReference type="InterPro" id="IPR058240">
    <property type="entry name" value="rSAM_sf"/>
</dbReference>
<dbReference type="CDD" id="cd01335">
    <property type="entry name" value="Radical_SAM"/>
    <property type="match status" value="1"/>
</dbReference>
<keyword evidence="16" id="KW-1185">Reference proteome</keyword>
<evidence type="ECO:0000256" key="13">
    <source>
        <dbReference type="ARBA" id="ARBA00034078"/>
    </source>
</evidence>
<dbReference type="InterPro" id="IPR004839">
    <property type="entry name" value="Aminotransferase_I/II_large"/>
</dbReference>
<evidence type="ECO:0000256" key="3">
    <source>
        <dbReference type="ARBA" id="ARBA00010765"/>
    </source>
</evidence>
<dbReference type="NCBIfam" id="TIGR00433">
    <property type="entry name" value="bioB"/>
    <property type="match status" value="1"/>
</dbReference>
<dbReference type="SUPFAM" id="SSF102114">
    <property type="entry name" value="Radical SAM enzymes"/>
    <property type="match status" value="1"/>
</dbReference>
<dbReference type="InterPro" id="IPR002684">
    <property type="entry name" value="Biotin_synth/BioAB"/>
</dbReference>
<keyword evidence="9" id="KW-0479">Metal-binding</keyword>
<reference evidence="15 16" key="1">
    <citation type="submission" date="2024-02" db="EMBL/GenBank/DDBJ databases">
        <authorList>
            <person name="Chen Y."/>
            <person name="Shah S."/>
            <person name="Dougan E. K."/>
            <person name="Thang M."/>
            <person name="Chan C."/>
        </authorList>
    </citation>
    <scope>NUCLEOTIDE SEQUENCE [LARGE SCALE GENOMIC DNA]</scope>
</reference>
<dbReference type="PANTHER" id="PTHR22976">
    <property type="entry name" value="BIOTIN SYNTHASE"/>
    <property type="match status" value="1"/>
</dbReference>
<dbReference type="SFLD" id="SFLDF00272">
    <property type="entry name" value="biotin_synthase"/>
    <property type="match status" value="1"/>
</dbReference>
<dbReference type="InterPro" id="IPR010722">
    <property type="entry name" value="BATS_dom"/>
</dbReference>
<keyword evidence="8" id="KW-0001">2Fe-2S</keyword>
<dbReference type="SFLD" id="SFLDG01278">
    <property type="entry name" value="biotin_synthase_like"/>
    <property type="match status" value="1"/>
</dbReference>
<evidence type="ECO:0000256" key="5">
    <source>
        <dbReference type="ARBA" id="ARBA00022485"/>
    </source>
</evidence>
<dbReference type="InterPro" id="IPR007197">
    <property type="entry name" value="rSAM"/>
</dbReference>
<dbReference type="InterPro" id="IPR015422">
    <property type="entry name" value="PyrdxlP-dep_Trfase_small"/>
</dbReference>
<dbReference type="Proteomes" id="UP001642464">
    <property type="component" value="Unassembled WGS sequence"/>
</dbReference>
<evidence type="ECO:0000256" key="8">
    <source>
        <dbReference type="ARBA" id="ARBA00022714"/>
    </source>
</evidence>
<dbReference type="SFLD" id="SFLDG01060">
    <property type="entry name" value="BATS_domain_containing"/>
    <property type="match status" value="1"/>
</dbReference>
<dbReference type="Pfam" id="PF06968">
    <property type="entry name" value="BATS"/>
    <property type="match status" value="1"/>
</dbReference>
<comment type="pathway">
    <text evidence="2">Cofactor biosynthesis; biotin biosynthesis; biotin from 7,8-diaminononanoate: step 2/2.</text>
</comment>
<keyword evidence="11" id="KW-0408">Iron</keyword>
<comment type="similarity">
    <text evidence="3">Belongs to the radical SAM superfamily. Biotin synthase family.</text>
</comment>
<dbReference type="Pfam" id="PF04055">
    <property type="entry name" value="Radical_SAM"/>
    <property type="match status" value="1"/>
</dbReference>
<evidence type="ECO:0000256" key="1">
    <source>
        <dbReference type="ARBA" id="ARBA00001966"/>
    </source>
</evidence>
<keyword evidence="7" id="KW-0949">S-adenosyl-L-methionine</keyword>
<proteinExistence type="inferred from homology"/>
<evidence type="ECO:0000256" key="6">
    <source>
        <dbReference type="ARBA" id="ARBA00022679"/>
    </source>
</evidence>
<evidence type="ECO:0000256" key="7">
    <source>
        <dbReference type="ARBA" id="ARBA00022691"/>
    </source>
</evidence>
<gene>
    <name evidence="15" type="ORF">SCF082_LOCUS37318</name>
</gene>
<evidence type="ECO:0000256" key="12">
    <source>
        <dbReference type="ARBA" id="ARBA00023014"/>
    </source>
</evidence>